<accession>A0AAE1F6R8</accession>
<dbReference type="AlphaFoldDB" id="A0AAE1F6R8"/>
<feature type="compositionally biased region" description="Pro residues" evidence="1">
    <location>
        <begin position="125"/>
        <end position="134"/>
    </location>
</feature>
<organism evidence="2 3">
    <name type="scientific">Petrolisthes cinctipes</name>
    <name type="common">Flat porcelain crab</name>
    <dbReference type="NCBI Taxonomy" id="88211"/>
    <lineage>
        <taxon>Eukaryota</taxon>
        <taxon>Metazoa</taxon>
        <taxon>Ecdysozoa</taxon>
        <taxon>Arthropoda</taxon>
        <taxon>Crustacea</taxon>
        <taxon>Multicrustacea</taxon>
        <taxon>Malacostraca</taxon>
        <taxon>Eumalacostraca</taxon>
        <taxon>Eucarida</taxon>
        <taxon>Decapoda</taxon>
        <taxon>Pleocyemata</taxon>
        <taxon>Anomura</taxon>
        <taxon>Galatheoidea</taxon>
        <taxon>Porcellanidae</taxon>
        <taxon>Petrolisthes</taxon>
    </lineage>
</organism>
<name>A0AAE1F6R8_PETCI</name>
<reference evidence="2" key="1">
    <citation type="submission" date="2023-10" db="EMBL/GenBank/DDBJ databases">
        <title>Genome assemblies of two species of porcelain crab, Petrolisthes cinctipes and Petrolisthes manimaculis (Anomura: Porcellanidae).</title>
        <authorList>
            <person name="Angst P."/>
        </authorList>
    </citation>
    <scope>NUCLEOTIDE SEQUENCE</scope>
    <source>
        <strain evidence="2">PB745_01</strain>
        <tissue evidence="2">Gill</tissue>
    </source>
</reference>
<evidence type="ECO:0000256" key="1">
    <source>
        <dbReference type="SAM" id="MobiDB-lite"/>
    </source>
</evidence>
<protein>
    <submittedName>
        <fullName evidence="2">Uncharacterized protein</fullName>
    </submittedName>
</protein>
<evidence type="ECO:0000313" key="2">
    <source>
        <dbReference type="EMBL" id="KAK3868091.1"/>
    </source>
</evidence>
<proteinExistence type="predicted"/>
<gene>
    <name evidence="2" type="ORF">Pcinc_026482</name>
</gene>
<evidence type="ECO:0000313" key="3">
    <source>
        <dbReference type="Proteomes" id="UP001286313"/>
    </source>
</evidence>
<sequence length="147" mass="15415">MEDGNKGREGRGLVSSQPCGGTALVTKHAGGLASGAEGDVEECGRSVGVAWGADVTSTGVFLPPSLTSPIKPCFTHAPTTTTTIHLFLLLKPHVFSFISLTLISSYHTRLIHPPSPISYTHHPHPTQPAIPPSPHTASPVSHIHLPP</sequence>
<keyword evidence="3" id="KW-1185">Reference proteome</keyword>
<comment type="caution">
    <text evidence="2">The sequence shown here is derived from an EMBL/GenBank/DDBJ whole genome shotgun (WGS) entry which is preliminary data.</text>
</comment>
<dbReference type="EMBL" id="JAWQEG010003082">
    <property type="protein sequence ID" value="KAK3868091.1"/>
    <property type="molecule type" value="Genomic_DNA"/>
</dbReference>
<feature type="region of interest" description="Disordered" evidence="1">
    <location>
        <begin position="118"/>
        <end position="147"/>
    </location>
</feature>
<dbReference type="Proteomes" id="UP001286313">
    <property type="component" value="Unassembled WGS sequence"/>
</dbReference>